<evidence type="ECO:0000259" key="5">
    <source>
        <dbReference type="PROSITE" id="PS50977"/>
    </source>
</evidence>
<dbReference type="STRING" id="65499.SAMN04488000_107119"/>
<dbReference type="InterPro" id="IPR036271">
    <property type="entry name" value="Tet_transcr_reg_TetR-rel_C_sf"/>
</dbReference>
<dbReference type="PANTHER" id="PTHR30055:SF234">
    <property type="entry name" value="HTH-TYPE TRANSCRIPTIONAL REGULATOR BETI"/>
    <property type="match status" value="1"/>
</dbReference>
<evidence type="ECO:0000256" key="1">
    <source>
        <dbReference type="ARBA" id="ARBA00023015"/>
    </source>
</evidence>
<dbReference type="EMBL" id="FOFV01000007">
    <property type="protein sequence ID" value="SER24951.1"/>
    <property type="molecule type" value="Genomic_DNA"/>
</dbReference>
<sequence>MTLSSHLAKLGGMTSRAESAAATRRALLDAAGELLDLGGPEAVTLREVGGRVGMTRGAPYRHFADKEALLIAVGTQAWERLADTVRTLRSDPAIPPADKLRGALIALVDIGRRRPHLFRLMFTDLPSDPTALYRAAQPSHDDFVAILLDLVGERNAQRYGALLIASVTGIAGMEVADHLKGEKWNTSAEELVDTLVTLIANAEK</sequence>
<gene>
    <name evidence="6" type="ORF">SAMN04488000_107119</name>
</gene>
<dbReference type="GO" id="GO:0003700">
    <property type="term" value="F:DNA-binding transcription factor activity"/>
    <property type="evidence" value="ECO:0007669"/>
    <property type="project" value="TreeGrafter"/>
</dbReference>
<feature type="domain" description="HTH tetR-type" evidence="5">
    <location>
        <begin position="21"/>
        <end position="81"/>
    </location>
</feature>
<evidence type="ECO:0000256" key="4">
    <source>
        <dbReference type="PROSITE-ProRule" id="PRU00335"/>
    </source>
</evidence>
<dbReference type="InterPro" id="IPR009057">
    <property type="entry name" value="Homeodomain-like_sf"/>
</dbReference>
<dbReference type="Pfam" id="PF00440">
    <property type="entry name" value="TetR_N"/>
    <property type="match status" value="1"/>
</dbReference>
<keyword evidence="7" id="KW-1185">Reference proteome</keyword>
<keyword evidence="3" id="KW-0804">Transcription</keyword>
<dbReference type="AlphaFoldDB" id="A0A1H9MN06"/>
<dbReference type="InterPro" id="IPR025996">
    <property type="entry name" value="MT1864/Rv1816-like_C"/>
</dbReference>
<dbReference type="InterPro" id="IPR050109">
    <property type="entry name" value="HTH-type_TetR-like_transc_reg"/>
</dbReference>
<protein>
    <submittedName>
        <fullName evidence="6">Transcriptional regulator, TetR family</fullName>
    </submittedName>
</protein>
<evidence type="ECO:0000313" key="6">
    <source>
        <dbReference type="EMBL" id="SER24951.1"/>
    </source>
</evidence>
<evidence type="ECO:0000313" key="7">
    <source>
        <dbReference type="Proteomes" id="UP000199503"/>
    </source>
</evidence>
<proteinExistence type="predicted"/>
<evidence type="ECO:0000256" key="2">
    <source>
        <dbReference type="ARBA" id="ARBA00023125"/>
    </source>
</evidence>
<feature type="DNA-binding region" description="H-T-H motif" evidence="4">
    <location>
        <begin position="44"/>
        <end position="63"/>
    </location>
</feature>
<dbReference type="SUPFAM" id="SSF48498">
    <property type="entry name" value="Tetracyclin repressor-like, C-terminal domain"/>
    <property type="match status" value="1"/>
</dbReference>
<evidence type="ECO:0000256" key="3">
    <source>
        <dbReference type="ARBA" id="ARBA00023163"/>
    </source>
</evidence>
<keyword evidence="2 4" id="KW-0238">DNA-binding</keyword>
<dbReference type="Pfam" id="PF13305">
    <property type="entry name" value="TetR_C_33"/>
    <property type="match status" value="1"/>
</dbReference>
<keyword evidence="1" id="KW-0805">Transcription regulation</keyword>
<dbReference type="PANTHER" id="PTHR30055">
    <property type="entry name" value="HTH-TYPE TRANSCRIPTIONAL REGULATOR RUTR"/>
    <property type="match status" value="1"/>
</dbReference>
<accession>A0A1H9MN06</accession>
<organism evidence="6 7">
    <name type="scientific">Lentzea albida</name>
    <dbReference type="NCBI Taxonomy" id="65499"/>
    <lineage>
        <taxon>Bacteria</taxon>
        <taxon>Bacillati</taxon>
        <taxon>Actinomycetota</taxon>
        <taxon>Actinomycetes</taxon>
        <taxon>Pseudonocardiales</taxon>
        <taxon>Pseudonocardiaceae</taxon>
        <taxon>Lentzea</taxon>
    </lineage>
</organism>
<name>A0A1H9MN06_9PSEU</name>
<dbReference type="InterPro" id="IPR001647">
    <property type="entry name" value="HTH_TetR"/>
</dbReference>
<dbReference type="SUPFAM" id="SSF46689">
    <property type="entry name" value="Homeodomain-like"/>
    <property type="match status" value="1"/>
</dbReference>
<dbReference type="PROSITE" id="PS50977">
    <property type="entry name" value="HTH_TETR_2"/>
    <property type="match status" value="1"/>
</dbReference>
<reference evidence="7" key="1">
    <citation type="submission" date="2016-10" db="EMBL/GenBank/DDBJ databases">
        <authorList>
            <person name="Varghese N."/>
            <person name="Submissions S."/>
        </authorList>
    </citation>
    <scope>NUCLEOTIDE SEQUENCE [LARGE SCALE GENOMIC DNA]</scope>
    <source>
        <strain evidence="7">DSM 44437</strain>
    </source>
</reference>
<dbReference type="PRINTS" id="PR00455">
    <property type="entry name" value="HTHTETR"/>
</dbReference>
<dbReference type="Gene3D" id="1.10.357.10">
    <property type="entry name" value="Tetracycline Repressor, domain 2"/>
    <property type="match status" value="1"/>
</dbReference>
<dbReference type="Proteomes" id="UP000199503">
    <property type="component" value="Unassembled WGS sequence"/>
</dbReference>
<dbReference type="GO" id="GO:0000976">
    <property type="term" value="F:transcription cis-regulatory region binding"/>
    <property type="evidence" value="ECO:0007669"/>
    <property type="project" value="TreeGrafter"/>
</dbReference>